<reference evidence="3" key="1">
    <citation type="journal article" date="2017" name="Nat. Ecol. Evol.">
        <title>Genome expansion and lineage-specific genetic innovations in the forest pathogenic fungi Armillaria.</title>
        <authorList>
            <person name="Sipos G."/>
            <person name="Prasanna A.N."/>
            <person name="Walter M.C."/>
            <person name="O'Connor E."/>
            <person name="Balint B."/>
            <person name="Krizsan K."/>
            <person name="Kiss B."/>
            <person name="Hess J."/>
            <person name="Varga T."/>
            <person name="Slot J."/>
            <person name="Riley R."/>
            <person name="Boka B."/>
            <person name="Rigling D."/>
            <person name="Barry K."/>
            <person name="Lee J."/>
            <person name="Mihaltcheva S."/>
            <person name="LaButti K."/>
            <person name="Lipzen A."/>
            <person name="Waldron R."/>
            <person name="Moloney N.M."/>
            <person name="Sperisen C."/>
            <person name="Kredics L."/>
            <person name="Vagvoelgyi C."/>
            <person name="Patrignani A."/>
            <person name="Fitzpatrick D."/>
            <person name="Nagy I."/>
            <person name="Doyle S."/>
            <person name="Anderson J.B."/>
            <person name="Grigoriev I.V."/>
            <person name="Gueldener U."/>
            <person name="Muensterkoetter M."/>
            <person name="Nagy L.G."/>
        </authorList>
    </citation>
    <scope>NUCLEOTIDE SEQUENCE [LARGE SCALE GENOMIC DNA]</scope>
    <source>
        <strain evidence="3">C18/9</strain>
    </source>
</reference>
<organism evidence="2 3">
    <name type="scientific">Armillaria ostoyae</name>
    <name type="common">Armillaria root rot fungus</name>
    <dbReference type="NCBI Taxonomy" id="47428"/>
    <lineage>
        <taxon>Eukaryota</taxon>
        <taxon>Fungi</taxon>
        <taxon>Dikarya</taxon>
        <taxon>Basidiomycota</taxon>
        <taxon>Agaricomycotina</taxon>
        <taxon>Agaricomycetes</taxon>
        <taxon>Agaricomycetidae</taxon>
        <taxon>Agaricales</taxon>
        <taxon>Marasmiineae</taxon>
        <taxon>Physalacriaceae</taxon>
        <taxon>Armillaria</taxon>
    </lineage>
</organism>
<evidence type="ECO:0000256" key="1">
    <source>
        <dbReference type="SAM" id="MobiDB-lite"/>
    </source>
</evidence>
<gene>
    <name evidence="2" type="ORF">ARMOST_19769</name>
</gene>
<name>A0A284S5G6_ARMOS</name>
<feature type="region of interest" description="Disordered" evidence="1">
    <location>
        <begin position="116"/>
        <end position="155"/>
    </location>
</feature>
<evidence type="ECO:0000313" key="3">
    <source>
        <dbReference type="Proteomes" id="UP000219338"/>
    </source>
</evidence>
<protein>
    <submittedName>
        <fullName evidence="2">Uncharacterized protein</fullName>
    </submittedName>
</protein>
<keyword evidence="3" id="KW-1185">Reference proteome</keyword>
<dbReference type="EMBL" id="FUEG01000033">
    <property type="protein sequence ID" value="SJL16249.1"/>
    <property type="molecule type" value="Genomic_DNA"/>
</dbReference>
<feature type="compositionally biased region" description="Low complexity" evidence="1">
    <location>
        <begin position="116"/>
        <end position="127"/>
    </location>
</feature>
<feature type="compositionally biased region" description="Low complexity" evidence="1">
    <location>
        <begin position="140"/>
        <end position="151"/>
    </location>
</feature>
<dbReference type="AlphaFoldDB" id="A0A284S5G6"/>
<dbReference type="Proteomes" id="UP000219338">
    <property type="component" value="Unassembled WGS sequence"/>
</dbReference>
<sequence length="177" mass="19018">MFKANVSHGEQADPALKNIFIILPTNRNIIHSIEKCYQGNFSTPISPTTLQDNYEGDNEHCLQLCHGEDPNLIPSLSNVAHPVACPSDYHVGCTNNHCSGDSAQLSRVTASVMPTTTTTPTLPISTPYNYSSDPRVGLNSDSASSTQSISDDAMDINDDNEVENSISSLIPSASTCF</sequence>
<proteinExistence type="predicted"/>
<accession>A0A284S5G6</accession>
<evidence type="ECO:0000313" key="2">
    <source>
        <dbReference type="EMBL" id="SJL16249.1"/>
    </source>
</evidence>